<gene>
    <name evidence="3" type="ORF">CALMAC_LOCUS9276</name>
</gene>
<dbReference type="PANTHER" id="PTHR10656:SF69">
    <property type="entry name" value="MAB-21-LIKE HHH_H2TH-LIKE DOMAIN-CONTAINING PROTEIN"/>
    <property type="match status" value="1"/>
</dbReference>
<evidence type="ECO:0000313" key="4">
    <source>
        <dbReference type="Proteomes" id="UP000410492"/>
    </source>
</evidence>
<reference evidence="3 4" key="1">
    <citation type="submission" date="2019-01" db="EMBL/GenBank/DDBJ databases">
        <authorList>
            <person name="Sayadi A."/>
        </authorList>
    </citation>
    <scope>NUCLEOTIDE SEQUENCE [LARGE SCALE GENOMIC DNA]</scope>
</reference>
<feature type="compositionally biased region" description="Low complexity" evidence="1">
    <location>
        <begin position="185"/>
        <end position="204"/>
    </location>
</feature>
<feature type="region of interest" description="Disordered" evidence="1">
    <location>
        <begin position="1"/>
        <end position="33"/>
    </location>
</feature>
<organism evidence="3 4">
    <name type="scientific">Callosobruchus maculatus</name>
    <name type="common">Southern cowpea weevil</name>
    <name type="synonym">Pulse bruchid</name>
    <dbReference type="NCBI Taxonomy" id="64391"/>
    <lineage>
        <taxon>Eukaryota</taxon>
        <taxon>Metazoa</taxon>
        <taxon>Ecdysozoa</taxon>
        <taxon>Arthropoda</taxon>
        <taxon>Hexapoda</taxon>
        <taxon>Insecta</taxon>
        <taxon>Pterygota</taxon>
        <taxon>Neoptera</taxon>
        <taxon>Endopterygota</taxon>
        <taxon>Coleoptera</taxon>
        <taxon>Polyphaga</taxon>
        <taxon>Cucujiformia</taxon>
        <taxon>Chrysomeloidea</taxon>
        <taxon>Chrysomelidae</taxon>
        <taxon>Bruchinae</taxon>
        <taxon>Bruchini</taxon>
        <taxon>Callosobruchus</taxon>
    </lineage>
</organism>
<dbReference type="EMBL" id="CAACVG010007894">
    <property type="protein sequence ID" value="VEN47546.1"/>
    <property type="molecule type" value="Genomic_DNA"/>
</dbReference>
<dbReference type="Proteomes" id="UP000410492">
    <property type="component" value="Unassembled WGS sequence"/>
</dbReference>
<dbReference type="SMART" id="SM01265">
    <property type="entry name" value="Mab-21"/>
    <property type="match status" value="1"/>
</dbReference>
<evidence type="ECO:0000256" key="1">
    <source>
        <dbReference type="SAM" id="MobiDB-lite"/>
    </source>
</evidence>
<dbReference type="Gene3D" id="1.10.1410.40">
    <property type="match status" value="1"/>
</dbReference>
<dbReference type="AlphaFoldDB" id="A0A653CIM7"/>
<protein>
    <recommendedName>
        <fullName evidence="2">Mab-21-like HhH/H2TH-like domain-containing protein</fullName>
    </recommendedName>
</protein>
<dbReference type="InterPro" id="IPR024810">
    <property type="entry name" value="MAB21L/cGLR"/>
</dbReference>
<name>A0A653CIM7_CALMS</name>
<proteinExistence type="predicted"/>
<dbReference type="OrthoDB" id="6112914at2759"/>
<keyword evidence="4" id="KW-1185">Reference proteome</keyword>
<evidence type="ECO:0000313" key="3">
    <source>
        <dbReference type="EMBL" id="VEN47546.1"/>
    </source>
</evidence>
<dbReference type="PANTHER" id="PTHR10656">
    <property type="entry name" value="CELL FATE DETERMINING PROTEIN MAB21-RELATED"/>
    <property type="match status" value="1"/>
</dbReference>
<evidence type="ECO:0000259" key="2">
    <source>
        <dbReference type="Pfam" id="PF20266"/>
    </source>
</evidence>
<dbReference type="Pfam" id="PF20266">
    <property type="entry name" value="Mab-21_C"/>
    <property type="match status" value="1"/>
</dbReference>
<sequence>MGNTVRKPIKSKKKNINEELDGDVEEEKNTRAATPEKFNNYDWQIIETIKRDLQETPELFVLNNVLMGFMFFKNYKKDMEEVSSSRKESESGLLVPDSVLEKVSENVKFRPFHGPKKHQLEPIMDKRLFVFNDDVEVLGITDDCDAKSTKAAVRIEESPRKGFVKLREINCKPPPMEEYIPFAVSNSESESNSRSSSTDSETQSIYGSMTDLKTPQPIEIINYLETHAKNTIPASCITYRRVKKTPSEIDLEGRCITDITEDDWYHTVSYFSSRSFMLHFQNYMFPNQTGSSLGFSEDEIRQSKSVPGKIFCSKNGTPHEVIPALKCNWPSDQTLGFIMKGEKDGDMRRRRIFPTQSMINEIRNMACALVPRGYFKRHGERLNSDIEWEIMFPQAERYLESYMSHAQIKCYLFLLAIHKTYIEPKTLKQGLLPEHIRCFMFWECESNYSDWPEHRLGTKLYNVVENLYQRLAKGELQDYFVKEKNLFQNIQRRYLRLAQRVLHDILETPFVGCFKVLRNLRYMDGKSFYPPLELDKIYQILVGNKKENTSEEVKTIGIADMNQLDVLELKWKQAQEIKKKEDLKKLEESRKDSEDSIDMDWMCEKKLEILKKQSLLSHFIGFFIDLATKSSHISTKKQTLLYFKQARYLTRILKEEKHFTEEADEFLSIINSKEKECIKEFKEAPIKTVTFAMNDSPVIVNSDNGVRSDVTQENNTMKVNLKVY</sequence>
<feature type="domain" description="Mab-21-like HhH/H2TH-like" evidence="2">
    <location>
        <begin position="424"/>
        <end position="496"/>
    </location>
</feature>
<feature type="region of interest" description="Disordered" evidence="1">
    <location>
        <begin position="185"/>
        <end position="209"/>
    </location>
</feature>
<dbReference type="InterPro" id="IPR046906">
    <property type="entry name" value="Mab-21_HhH/H2TH-like"/>
</dbReference>
<accession>A0A653CIM7</accession>